<name>A0A7W7T5Q8_9PSEU</name>
<evidence type="ECO:0000256" key="1">
    <source>
        <dbReference type="ARBA" id="ARBA00006566"/>
    </source>
</evidence>
<comment type="caution">
    <text evidence="15">The sequence shown here is derived from an EMBL/GenBank/DDBJ whole genome shotgun (WGS) entry which is preliminary data.</text>
</comment>
<dbReference type="InterPro" id="IPR014721">
    <property type="entry name" value="Ribsml_uS5_D2-typ_fold_subgr"/>
</dbReference>
<keyword evidence="7" id="KW-0067">ATP-binding</keyword>
<keyword evidence="6 15" id="KW-0418">Kinase</keyword>
<dbReference type="Gene3D" id="3.30.70.890">
    <property type="entry name" value="GHMP kinase, C-terminal domain"/>
    <property type="match status" value="1"/>
</dbReference>
<keyword evidence="10" id="KW-0119">Carbohydrate metabolism</keyword>
<dbReference type="InterPro" id="IPR006206">
    <property type="entry name" value="Mevalonate/galactokinase"/>
</dbReference>
<dbReference type="EMBL" id="JACHJS010000001">
    <property type="protein sequence ID" value="MBB4967041.1"/>
    <property type="molecule type" value="Genomic_DNA"/>
</dbReference>
<dbReference type="GO" id="GO:0005829">
    <property type="term" value="C:cytosol"/>
    <property type="evidence" value="ECO:0007669"/>
    <property type="project" value="TreeGrafter"/>
</dbReference>
<feature type="domain" description="GHMP kinase C-terminal" evidence="13">
    <location>
        <begin position="256"/>
        <end position="334"/>
    </location>
</feature>
<dbReference type="InterPro" id="IPR019539">
    <property type="entry name" value="GalKase_N"/>
</dbReference>
<evidence type="ECO:0000256" key="4">
    <source>
        <dbReference type="ARBA" id="ARBA00022723"/>
    </source>
</evidence>
<dbReference type="Gene3D" id="3.30.230.10">
    <property type="match status" value="1"/>
</dbReference>
<organism evidence="15 16">
    <name type="scientific">Saccharothrix violaceirubra</name>
    <dbReference type="NCBI Taxonomy" id="413306"/>
    <lineage>
        <taxon>Bacteria</taxon>
        <taxon>Bacillati</taxon>
        <taxon>Actinomycetota</taxon>
        <taxon>Actinomycetes</taxon>
        <taxon>Pseudonocardiales</taxon>
        <taxon>Pseudonocardiaceae</taxon>
        <taxon>Saccharothrix</taxon>
    </lineage>
</organism>
<dbReference type="EC" id="2.7.1.6" evidence="11"/>
<evidence type="ECO:0000256" key="10">
    <source>
        <dbReference type="ARBA" id="ARBA00023277"/>
    </source>
</evidence>
<feature type="domain" description="GHMP kinase N-terminal" evidence="12">
    <location>
        <begin position="73"/>
        <end position="158"/>
    </location>
</feature>
<evidence type="ECO:0000256" key="7">
    <source>
        <dbReference type="ARBA" id="ARBA00022840"/>
    </source>
</evidence>
<dbReference type="InterPro" id="IPR000705">
    <property type="entry name" value="Galactokinase"/>
</dbReference>
<keyword evidence="3 15" id="KW-0808">Transferase</keyword>
<protein>
    <recommendedName>
        <fullName evidence="11">Galactokinase</fullName>
        <ecNumber evidence="11">2.7.1.6</ecNumber>
    </recommendedName>
</protein>
<dbReference type="GO" id="GO:0046872">
    <property type="term" value="F:metal ion binding"/>
    <property type="evidence" value="ECO:0007669"/>
    <property type="project" value="UniProtKB-KW"/>
</dbReference>
<keyword evidence="16" id="KW-1185">Reference proteome</keyword>
<dbReference type="GO" id="GO:0004335">
    <property type="term" value="F:galactokinase activity"/>
    <property type="evidence" value="ECO:0007669"/>
    <property type="project" value="UniProtKB-UniRule"/>
</dbReference>
<evidence type="ECO:0000256" key="2">
    <source>
        <dbReference type="ARBA" id="ARBA00022490"/>
    </source>
</evidence>
<evidence type="ECO:0000256" key="9">
    <source>
        <dbReference type="ARBA" id="ARBA00023144"/>
    </source>
</evidence>
<evidence type="ECO:0000256" key="5">
    <source>
        <dbReference type="ARBA" id="ARBA00022741"/>
    </source>
</evidence>
<evidence type="ECO:0000259" key="14">
    <source>
        <dbReference type="Pfam" id="PF10509"/>
    </source>
</evidence>
<dbReference type="PROSITE" id="PS00627">
    <property type="entry name" value="GHMP_KINASES_ATP"/>
    <property type="match status" value="1"/>
</dbReference>
<dbReference type="Pfam" id="PF10509">
    <property type="entry name" value="GalKase_gal_bdg"/>
    <property type="match status" value="1"/>
</dbReference>
<dbReference type="FunFam" id="3.30.230.10:FF:000017">
    <property type="entry name" value="Galactokinase"/>
    <property type="match status" value="1"/>
</dbReference>
<evidence type="ECO:0000256" key="6">
    <source>
        <dbReference type="ARBA" id="ARBA00022777"/>
    </source>
</evidence>
<dbReference type="Pfam" id="PF08544">
    <property type="entry name" value="GHMP_kinases_C"/>
    <property type="match status" value="1"/>
</dbReference>
<sequence>MPNVYAAPGRVNLIGEHTDYSDGFVLPVAIPQVVEVSAVHRDDRAVRVSSAQRPDVVEVHDLVPGAVTGWAAYVVCVVWALREAGYDIGGFDLHVDGRVPQGAGLSSSAALECAAALAVTDLSGVDVSRPELAKIARRAENVFVGVPCGIMDQSISLLAREGHALLLDTRSLRYRHVPFDPDRAGLDLLVVDTDAPHRLVDGEYADRKDACDKAAALLGVPALRDVTHPPDRLPGDLNRRVRHVVTENRRVREVVRLLDAGDIRRIGPLLTASHESLRVDYEVTVPELDVAVDELLGAGALGARMTGGGFGGCVIALCAKDRTDNAVARVTKAFHSRGFRTPTAWTTRASEGARRIG</sequence>
<evidence type="ECO:0000259" key="13">
    <source>
        <dbReference type="Pfam" id="PF08544"/>
    </source>
</evidence>
<dbReference type="Pfam" id="PF00288">
    <property type="entry name" value="GHMP_kinases_N"/>
    <property type="match status" value="1"/>
</dbReference>
<reference evidence="15 16" key="1">
    <citation type="submission" date="2020-08" db="EMBL/GenBank/DDBJ databases">
        <title>Sequencing the genomes of 1000 actinobacteria strains.</title>
        <authorList>
            <person name="Klenk H.-P."/>
        </authorList>
    </citation>
    <scope>NUCLEOTIDE SEQUENCE [LARGE SCALE GENOMIC DNA]</scope>
    <source>
        <strain evidence="15 16">DSM 45084</strain>
    </source>
</reference>
<evidence type="ECO:0000256" key="3">
    <source>
        <dbReference type="ARBA" id="ARBA00022679"/>
    </source>
</evidence>
<evidence type="ECO:0000259" key="12">
    <source>
        <dbReference type="Pfam" id="PF00288"/>
    </source>
</evidence>
<dbReference type="InterPro" id="IPR006203">
    <property type="entry name" value="GHMP_knse_ATP-bd_CS"/>
</dbReference>
<dbReference type="FunFam" id="3.30.70.890:FF:000001">
    <property type="entry name" value="Galactokinase"/>
    <property type="match status" value="1"/>
</dbReference>
<feature type="domain" description="Galactokinase N-terminal" evidence="14">
    <location>
        <begin position="3"/>
        <end position="36"/>
    </location>
</feature>
<dbReference type="PANTHER" id="PTHR10457:SF7">
    <property type="entry name" value="GALACTOKINASE-RELATED"/>
    <property type="match status" value="1"/>
</dbReference>
<dbReference type="InterPro" id="IPR006204">
    <property type="entry name" value="GHMP_kinase_N_dom"/>
</dbReference>
<dbReference type="PRINTS" id="PR00473">
    <property type="entry name" value="GALCTOKINASE"/>
</dbReference>
<dbReference type="PROSITE" id="PS00106">
    <property type="entry name" value="GALACTOKINASE"/>
    <property type="match status" value="1"/>
</dbReference>
<dbReference type="SUPFAM" id="SSF55060">
    <property type="entry name" value="GHMP Kinase, C-terminal domain"/>
    <property type="match status" value="1"/>
</dbReference>
<evidence type="ECO:0000256" key="8">
    <source>
        <dbReference type="ARBA" id="ARBA00022842"/>
    </source>
</evidence>
<keyword evidence="2" id="KW-0963">Cytoplasm</keyword>
<dbReference type="NCBIfam" id="TIGR00131">
    <property type="entry name" value="gal_kin"/>
    <property type="match status" value="1"/>
</dbReference>
<dbReference type="PRINTS" id="PR00959">
    <property type="entry name" value="MEVGALKINASE"/>
</dbReference>
<proteinExistence type="inferred from homology"/>
<dbReference type="Proteomes" id="UP000542674">
    <property type="component" value="Unassembled WGS sequence"/>
</dbReference>
<keyword evidence="8" id="KW-0460">Magnesium</keyword>
<dbReference type="InterPro" id="IPR036554">
    <property type="entry name" value="GHMP_kinase_C_sf"/>
</dbReference>
<dbReference type="GO" id="GO:0006012">
    <property type="term" value="P:galactose metabolic process"/>
    <property type="evidence" value="ECO:0007669"/>
    <property type="project" value="UniProtKB-UniRule"/>
</dbReference>
<dbReference type="GO" id="GO:0005524">
    <property type="term" value="F:ATP binding"/>
    <property type="evidence" value="ECO:0007669"/>
    <property type="project" value="UniProtKB-UniRule"/>
</dbReference>
<dbReference type="InterPro" id="IPR019741">
    <property type="entry name" value="Galactokinase_CS"/>
</dbReference>
<dbReference type="InterPro" id="IPR013750">
    <property type="entry name" value="GHMP_kinase_C_dom"/>
</dbReference>
<dbReference type="InterPro" id="IPR020568">
    <property type="entry name" value="Ribosomal_Su5_D2-typ_SF"/>
</dbReference>
<dbReference type="SUPFAM" id="SSF54211">
    <property type="entry name" value="Ribosomal protein S5 domain 2-like"/>
    <property type="match status" value="1"/>
</dbReference>
<keyword evidence="9" id="KW-0299">Galactose metabolism</keyword>
<evidence type="ECO:0000256" key="11">
    <source>
        <dbReference type="NCBIfam" id="TIGR00131"/>
    </source>
</evidence>
<keyword evidence="4" id="KW-0479">Metal-binding</keyword>
<evidence type="ECO:0000313" key="16">
    <source>
        <dbReference type="Proteomes" id="UP000542674"/>
    </source>
</evidence>
<dbReference type="PANTHER" id="PTHR10457">
    <property type="entry name" value="MEVALONATE KINASE/GALACTOKINASE"/>
    <property type="match status" value="1"/>
</dbReference>
<keyword evidence="5" id="KW-0547">Nucleotide-binding</keyword>
<dbReference type="AlphaFoldDB" id="A0A7W7T5Q8"/>
<gene>
    <name evidence="15" type="ORF">F4559_004400</name>
</gene>
<dbReference type="RefSeq" id="WP_184671418.1">
    <property type="nucleotide sequence ID" value="NZ_BAABAI010000037.1"/>
</dbReference>
<comment type="similarity">
    <text evidence="1">Belongs to the GHMP kinase family. GalK subfamily.</text>
</comment>
<accession>A0A7W7T5Q8</accession>
<evidence type="ECO:0000313" key="15">
    <source>
        <dbReference type="EMBL" id="MBB4967041.1"/>
    </source>
</evidence>
<dbReference type="PIRSF" id="PIRSF000530">
    <property type="entry name" value="Galactokinase"/>
    <property type="match status" value="1"/>
</dbReference>